<proteinExistence type="predicted"/>
<dbReference type="Proteomes" id="UP000266861">
    <property type="component" value="Unassembled WGS sequence"/>
</dbReference>
<evidence type="ECO:0000313" key="1">
    <source>
        <dbReference type="EMBL" id="RHZ75206.1"/>
    </source>
</evidence>
<comment type="caution">
    <text evidence="1">The sequence shown here is derived from an EMBL/GenBank/DDBJ whole genome shotgun (WGS) entry which is preliminary data.</text>
</comment>
<keyword evidence="2" id="KW-1185">Reference proteome</keyword>
<dbReference type="EMBL" id="PQFF01000202">
    <property type="protein sequence ID" value="RHZ75206.1"/>
    <property type="molecule type" value="Genomic_DNA"/>
</dbReference>
<name>A0A397IN79_9GLOM</name>
<evidence type="ECO:0000313" key="2">
    <source>
        <dbReference type="Proteomes" id="UP000266861"/>
    </source>
</evidence>
<sequence>MSPRADAIGIKADAAIGPIGTKAGARTELPKIKYKSVMRIMSMEETRILILKIKKKQNCQSTATTITTVKLSQQPQQQEIQ</sequence>
<accession>A0A397IN79</accession>
<organism evidence="1 2">
    <name type="scientific">Diversispora epigaea</name>
    <dbReference type="NCBI Taxonomy" id="1348612"/>
    <lineage>
        <taxon>Eukaryota</taxon>
        <taxon>Fungi</taxon>
        <taxon>Fungi incertae sedis</taxon>
        <taxon>Mucoromycota</taxon>
        <taxon>Glomeromycotina</taxon>
        <taxon>Glomeromycetes</taxon>
        <taxon>Diversisporales</taxon>
        <taxon>Diversisporaceae</taxon>
        <taxon>Diversispora</taxon>
    </lineage>
</organism>
<gene>
    <name evidence="1" type="ORF">Glove_217g258</name>
</gene>
<reference evidence="1 2" key="1">
    <citation type="submission" date="2018-08" db="EMBL/GenBank/DDBJ databases">
        <title>Genome and evolution of the arbuscular mycorrhizal fungus Diversispora epigaea (formerly Glomus versiforme) and its bacterial endosymbionts.</title>
        <authorList>
            <person name="Sun X."/>
            <person name="Fei Z."/>
            <person name="Harrison M."/>
        </authorList>
    </citation>
    <scope>NUCLEOTIDE SEQUENCE [LARGE SCALE GENOMIC DNA]</scope>
    <source>
        <strain evidence="1 2">IT104</strain>
    </source>
</reference>
<dbReference type="AlphaFoldDB" id="A0A397IN79"/>
<protein>
    <submittedName>
        <fullName evidence="1">Uncharacterized protein</fullName>
    </submittedName>
</protein>